<dbReference type="RefSeq" id="WP_198876803.1">
    <property type="nucleotide sequence ID" value="NZ_JAEKMH010000002.1"/>
</dbReference>
<name>A0A934MRP7_9HYPH</name>
<dbReference type="EMBL" id="JAEKMH010000002">
    <property type="protein sequence ID" value="MBJ3785644.1"/>
    <property type="molecule type" value="Genomic_DNA"/>
</dbReference>
<evidence type="ECO:0000313" key="4">
    <source>
        <dbReference type="Proteomes" id="UP000602124"/>
    </source>
</evidence>
<sequence>MTRIASHRGGTLEFGDSTPTGFRKTAQMALEEVEFDVHPTRDGAIMVHHDATLERTTDKTGAIATLSEAEVRAATINYSGGEHPLSLDELCDIYRDSTVEFRCEIKPDAEGRAYSNFVPGVVDTLRKGGMLERTRFSSFLLDTLVELGAVTQRPCLWLVSPQVLRLVGRTALFEIVRARSISEIGVHIDEADAELMAAANDAGIAFGCWAAHAAEQIEKALGLGIKVFTTDRPSLAIALRDNRAGRQPA</sequence>
<gene>
    <name evidence="3" type="ORF">JEQ47_13030</name>
</gene>
<dbReference type="GO" id="GO:0006629">
    <property type="term" value="P:lipid metabolic process"/>
    <property type="evidence" value="ECO:0007669"/>
    <property type="project" value="InterPro"/>
</dbReference>
<organism evidence="3 4">
    <name type="scientific">Devosia sediminis</name>
    <dbReference type="NCBI Taxonomy" id="2798801"/>
    <lineage>
        <taxon>Bacteria</taxon>
        <taxon>Pseudomonadati</taxon>
        <taxon>Pseudomonadota</taxon>
        <taxon>Alphaproteobacteria</taxon>
        <taxon>Hyphomicrobiales</taxon>
        <taxon>Devosiaceae</taxon>
        <taxon>Devosia</taxon>
    </lineage>
</organism>
<dbReference type="PROSITE" id="PS51704">
    <property type="entry name" value="GP_PDE"/>
    <property type="match status" value="1"/>
</dbReference>
<reference evidence="3" key="1">
    <citation type="submission" date="2020-12" db="EMBL/GenBank/DDBJ databases">
        <title>Devosia sp. MSA67 isolated from Mo River.</title>
        <authorList>
            <person name="Ma F."/>
            <person name="Zi Z."/>
        </authorList>
    </citation>
    <scope>NUCLEOTIDE SEQUENCE</scope>
    <source>
        <strain evidence="3">MSA67</strain>
    </source>
</reference>
<accession>A0A934MRP7</accession>
<dbReference type="PANTHER" id="PTHR46211">
    <property type="entry name" value="GLYCEROPHOSPHORYL DIESTER PHOSPHODIESTERASE"/>
    <property type="match status" value="1"/>
</dbReference>
<dbReference type="InterPro" id="IPR030395">
    <property type="entry name" value="GP_PDE_dom"/>
</dbReference>
<evidence type="ECO:0000259" key="2">
    <source>
        <dbReference type="PROSITE" id="PS51704"/>
    </source>
</evidence>
<proteinExistence type="predicted"/>
<dbReference type="Proteomes" id="UP000602124">
    <property type="component" value="Unassembled WGS sequence"/>
</dbReference>
<keyword evidence="4" id="KW-1185">Reference proteome</keyword>
<dbReference type="InterPro" id="IPR017946">
    <property type="entry name" value="PLC-like_Pdiesterase_TIM-brl"/>
</dbReference>
<feature type="region of interest" description="Disordered" evidence="1">
    <location>
        <begin position="1"/>
        <end position="20"/>
    </location>
</feature>
<feature type="domain" description="GP-PDE" evidence="2">
    <location>
        <begin position="2"/>
        <end position="240"/>
    </location>
</feature>
<evidence type="ECO:0000256" key="1">
    <source>
        <dbReference type="SAM" id="MobiDB-lite"/>
    </source>
</evidence>
<dbReference type="Gene3D" id="3.20.20.190">
    <property type="entry name" value="Phosphatidylinositol (PI) phosphodiesterase"/>
    <property type="match status" value="1"/>
</dbReference>
<dbReference type="AlphaFoldDB" id="A0A934MRP7"/>
<dbReference type="Pfam" id="PF03009">
    <property type="entry name" value="GDPD"/>
    <property type="match status" value="1"/>
</dbReference>
<protein>
    <submittedName>
        <fullName evidence="3">Glycerophosphodiester phosphodiesterase</fullName>
    </submittedName>
</protein>
<dbReference type="PANTHER" id="PTHR46211:SF14">
    <property type="entry name" value="GLYCEROPHOSPHODIESTER PHOSPHODIESTERASE"/>
    <property type="match status" value="1"/>
</dbReference>
<comment type="caution">
    <text evidence="3">The sequence shown here is derived from an EMBL/GenBank/DDBJ whole genome shotgun (WGS) entry which is preliminary data.</text>
</comment>
<dbReference type="GO" id="GO:0008081">
    <property type="term" value="F:phosphoric diester hydrolase activity"/>
    <property type="evidence" value="ECO:0007669"/>
    <property type="project" value="InterPro"/>
</dbReference>
<evidence type="ECO:0000313" key="3">
    <source>
        <dbReference type="EMBL" id="MBJ3785644.1"/>
    </source>
</evidence>
<dbReference type="SUPFAM" id="SSF51695">
    <property type="entry name" value="PLC-like phosphodiesterases"/>
    <property type="match status" value="1"/>
</dbReference>